<dbReference type="EMBL" id="CWJL01000002">
    <property type="protein sequence ID" value="CRY63835.1"/>
    <property type="molecule type" value="Genomic_DNA"/>
</dbReference>
<dbReference type="SUPFAM" id="SSF52540">
    <property type="entry name" value="P-loop containing nucleoside triphosphate hydrolases"/>
    <property type="match status" value="1"/>
</dbReference>
<evidence type="ECO:0000256" key="4">
    <source>
        <dbReference type="ARBA" id="ARBA00022519"/>
    </source>
</evidence>
<dbReference type="GO" id="GO:0005886">
    <property type="term" value="C:plasma membrane"/>
    <property type="evidence" value="ECO:0007669"/>
    <property type="project" value="UniProtKB-SubCell"/>
</dbReference>
<evidence type="ECO:0000256" key="7">
    <source>
        <dbReference type="ARBA" id="ARBA00022840"/>
    </source>
</evidence>
<dbReference type="PANTHER" id="PTHR30572">
    <property type="entry name" value="MEMBRANE COMPONENT OF TRANSPORTER-RELATED"/>
    <property type="match status" value="1"/>
</dbReference>
<evidence type="ECO:0000256" key="2">
    <source>
        <dbReference type="ARBA" id="ARBA00022448"/>
    </source>
</evidence>
<feature type="domain" description="ABC transporter" evidence="15">
    <location>
        <begin position="11"/>
        <end position="259"/>
    </location>
</feature>
<reference evidence="19" key="3">
    <citation type="submission" date="2015-03" db="EMBL/GenBank/DDBJ databases">
        <authorList>
            <consortium name="Pathogen Informatics"/>
        </authorList>
    </citation>
    <scope>NUCLEOTIDE SEQUENCE [LARGE SCALE GENOMIC DNA]</scope>
    <source>
        <strain evidence="19">A125KOH2</strain>
    </source>
</reference>
<feature type="compositionally biased region" description="Polar residues" evidence="13">
    <location>
        <begin position="254"/>
        <end position="263"/>
    </location>
</feature>
<evidence type="ECO:0000256" key="13">
    <source>
        <dbReference type="SAM" id="MobiDB-lite"/>
    </source>
</evidence>
<evidence type="ECO:0000256" key="11">
    <source>
        <dbReference type="ARBA" id="ARBA00038388"/>
    </source>
</evidence>
<dbReference type="InterPro" id="IPR003593">
    <property type="entry name" value="AAA+_ATPase"/>
</dbReference>
<evidence type="ECO:0000256" key="8">
    <source>
        <dbReference type="ARBA" id="ARBA00022967"/>
    </source>
</evidence>
<accession>A0A0T9NGK7</accession>
<feature type="transmembrane region" description="Helical" evidence="14">
    <location>
        <begin position="604"/>
        <end position="630"/>
    </location>
</feature>
<dbReference type="PANTHER" id="PTHR30572:SF14">
    <property type="entry name" value="MACROLIDE EXPORT ATP-BINDING_PERMEASE PROTEIN MACB"/>
    <property type="match status" value="1"/>
</dbReference>
<dbReference type="InterPro" id="IPR027417">
    <property type="entry name" value="P-loop_NTPase"/>
</dbReference>
<dbReference type="PROSITE" id="PS50893">
    <property type="entry name" value="ABC_TRANSPORTER_2"/>
    <property type="match status" value="1"/>
</dbReference>
<feature type="transmembrane region" description="Helical" evidence="14">
    <location>
        <begin position="555"/>
        <end position="580"/>
    </location>
</feature>
<evidence type="ECO:0000313" key="16">
    <source>
        <dbReference type="EMBL" id="CNH04538.1"/>
    </source>
</evidence>
<reference evidence="16" key="2">
    <citation type="submission" date="2015-03" db="EMBL/GenBank/DDBJ databases">
        <authorList>
            <person name="Murphy D."/>
        </authorList>
    </citation>
    <scope>NUCLEOTIDE SEQUENCE [LARGE SCALE GENOMIC DNA]</scope>
    <source>
        <strain evidence="16">A125KOH2</strain>
    </source>
</reference>
<keyword evidence="3" id="KW-1003">Cell membrane</keyword>
<dbReference type="InterPro" id="IPR003838">
    <property type="entry name" value="ABC3_permease_C"/>
</dbReference>
<keyword evidence="18" id="KW-1185">Reference proteome</keyword>
<keyword evidence="2" id="KW-0813">Transport</keyword>
<keyword evidence="7 16" id="KW-0067">ATP-binding</keyword>
<dbReference type="GO" id="GO:1902495">
    <property type="term" value="C:transmembrane transporter complex"/>
    <property type="evidence" value="ECO:0007669"/>
    <property type="project" value="UniProtKB-ARBA"/>
</dbReference>
<name>A0A0T9NGK7_9GAMM</name>
<evidence type="ECO:0000256" key="10">
    <source>
        <dbReference type="ARBA" id="ARBA00023136"/>
    </source>
</evidence>
<evidence type="ECO:0000256" key="12">
    <source>
        <dbReference type="ARBA" id="ARBA00041199"/>
    </source>
</evidence>
<dbReference type="CDD" id="cd03255">
    <property type="entry name" value="ABC_MJ0796_LolCDE_FtsE"/>
    <property type="match status" value="1"/>
</dbReference>
<gene>
    <name evidence="16" type="primary">macB_1</name>
    <name evidence="17" type="synonym">macB_2</name>
    <name evidence="16" type="ORF">ERS008529_00181</name>
    <name evidence="17" type="ORF">ERS137968_00433</name>
</gene>
<organism evidence="16 19">
    <name type="scientific">Yersinia pekkanenii</name>
    <dbReference type="NCBI Taxonomy" id="1288385"/>
    <lineage>
        <taxon>Bacteria</taxon>
        <taxon>Pseudomonadati</taxon>
        <taxon>Pseudomonadota</taxon>
        <taxon>Gammaproteobacteria</taxon>
        <taxon>Enterobacterales</taxon>
        <taxon>Yersiniaceae</taxon>
        <taxon>Yersinia</taxon>
    </lineage>
</organism>
<feature type="transmembrane region" description="Helical" evidence="14">
    <location>
        <begin position="642"/>
        <end position="665"/>
    </location>
</feature>
<dbReference type="PROSITE" id="PS00211">
    <property type="entry name" value="ABC_TRANSPORTER_1"/>
    <property type="match status" value="1"/>
</dbReference>
<keyword evidence="9 14" id="KW-1133">Transmembrane helix</keyword>
<evidence type="ECO:0000259" key="15">
    <source>
        <dbReference type="PROSITE" id="PS50893"/>
    </source>
</evidence>
<dbReference type="InterPro" id="IPR025857">
    <property type="entry name" value="MacB_PCD"/>
</dbReference>
<proteinExistence type="inferred from homology"/>
<dbReference type="InterPro" id="IPR017911">
    <property type="entry name" value="MacB-like_ATP-bd"/>
</dbReference>
<evidence type="ECO:0000256" key="6">
    <source>
        <dbReference type="ARBA" id="ARBA00022741"/>
    </source>
</evidence>
<dbReference type="GO" id="GO:0005524">
    <property type="term" value="F:ATP binding"/>
    <property type="evidence" value="ECO:0007669"/>
    <property type="project" value="UniProtKB-KW"/>
</dbReference>
<sequence>MSDLNHRKILLQLEHVSRTFITGEKSSDKKSRSEQTVRVLNNINLTIHSGEMVAIVGASGSGKSTLMNILGCLDKPSSGEYRVAGRIPQHLGSNALAELRREYFGFIFQRYHLLNDLSARENVEIPAIYAGLDREERRQRASHLLSRLGLSERLDYRPSQLSGGQQQRVSIARALMNGGEIILADEPTGALDTRSGNEVLNILKDLHQQGHTVVIVTHDMSIAQHAQRIIELKDGEVIADKQIQPVSQKPTLANTATQVNTPPRETEPEIATKSPRPPWKAQRDRLQEAFKMATLAMAAQRLRTLLTMLGIIIGIASVVSVVALGKGSQQQVLANINAMGTSTLEIFPGKDFGDMRSTAIQTLRATDADALAQQGYIHSVTPTVSTSTTLRYGNKSVSGTVNGVGEQYFMVRGYTLVQGMAFNRASVDGLMQEAVIDENTRDKLFSNGENPVGNVILLGSLPCRVIGVAARKQTGFGSDENLNLWIPYTTVMKRMLGQAYLKSITVRVNDDIDLANAEQGVTKLLTQRHGSPDFFVMNTDSIRQSVEKTTSTMTLLVSMIAVISLVVGGIGVMNIMLVSVTERTKEIGVRMAVGARASDIMQQFLIEAVLVCLLGGSIGVVLSLGIGLIFSQFSSSFSMVYSASSIITAFISSSLIGVIFGFFPAKRAAKMDPIRALERE</sequence>
<dbReference type="FunFam" id="3.40.50.300:FF:000032">
    <property type="entry name" value="Export ABC transporter ATP-binding protein"/>
    <property type="match status" value="1"/>
</dbReference>
<dbReference type="Pfam" id="PF12704">
    <property type="entry name" value="MacB_PCD"/>
    <property type="match status" value="1"/>
</dbReference>
<dbReference type="InterPro" id="IPR003439">
    <property type="entry name" value="ABC_transporter-like_ATP-bd"/>
</dbReference>
<evidence type="ECO:0000256" key="3">
    <source>
        <dbReference type="ARBA" id="ARBA00022475"/>
    </source>
</evidence>
<keyword evidence="4" id="KW-0997">Cell inner membrane</keyword>
<keyword evidence="8" id="KW-1278">Translocase</keyword>
<dbReference type="EMBL" id="CQAZ01000001">
    <property type="protein sequence ID" value="CNH04538.1"/>
    <property type="molecule type" value="Genomic_DNA"/>
</dbReference>
<dbReference type="GO" id="GO:0022857">
    <property type="term" value="F:transmembrane transporter activity"/>
    <property type="evidence" value="ECO:0007669"/>
    <property type="project" value="TreeGrafter"/>
</dbReference>
<dbReference type="AlphaFoldDB" id="A0A0T9NGK7"/>
<dbReference type="GO" id="GO:0016887">
    <property type="term" value="F:ATP hydrolysis activity"/>
    <property type="evidence" value="ECO:0007669"/>
    <property type="project" value="InterPro"/>
</dbReference>
<dbReference type="Pfam" id="PF00005">
    <property type="entry name" value="ABC_tran"/>
    <property type="match status" value="1"/>
</dbReference>
<protein>
    <recommendedName>
        <fullName evidence="12">Pyoverdine export ATP-binding/permease protein PvdT</fullName>
    </recommendedName>
</protein>
<keyword evidence="5 14" id="KW-0812">Transmembrane</keyword>
<dbReference type="InterPro" id="IPR050250">
    <property type="entry name" value="Macrolide_Exporter_MacB"/>
</dbReference>
<dbReference type="InterPro" id="IPR017871">
    <property type="entry name" value="ABC_transporter-like_CS"/>
</dbReference>
<dbReference type="STRING" id="1288385.ERS137968_00433"/>
<evidence type="ECO:0000313" key="19">
    <source>
        <dbReference type="Proteomes" id="UP000045840"/>
    </source>
</evidence>
<dbReference type="SMART" id="SM00382">
    <property type="entry name" value="AAA"/>
    <property type="match status" value="1"/>
</dbReference>
<feature type="region of interest" description="Disordered" evidence="13">
    <location>
        <begin position="254"/>
        <end position="280"/>
    </location>
</feature>
<keyword evidence="10 14" id="KW-0472">Membrane</keyword>
<feature type="transmembrane region" description="Helical" evidence="14">
    <location>
        <begin position="305"/>
        <end position="325"/>
    </location>
</feature>
<keyword evidence="16" id="KW-0378">Hydrolase</keyword>
<dbReference type="Proteomes" id="UP000045840">
    <property type="component" value="Unassembled WGS sequence"/>
</dbReference>
<evidence type="ECO:0000256" key="5">
    <source>
        <dbReference type="ARBA" id="ARBA00022692"/>
    </source>
</evidence>
<comment type="similarity">
    <text evidence="11">Belongs to the ABC transporter superfamily. Macrolide exporter (TC 3.A.1.122) family.</text>
</comment>
<keyword evidence="6" id="KW-0547">Nucleotide-binding</keyword>
<dbReference type="Pfam" id="PF02687">
    <property type="entry name" value="FtsX"/>
    <property type="match status" value="1"/>
</dbReference>
<evidence type="ECO:0000256" key="1">
    <source>
        <dbReference type="ARBA" id="ARBA00004429"/>
    </source>
</evidence>
<dbReference type="Proteomes" id="UP000044625">
    <property type="component" value="Unassembled WGS sequence"/>
</dbReference>
<evidence type="ECO:0000313" key="17">
    <source>
        <dbReference type="EMBL" id="CRY63835.1"/>
    </source>
</evidence>
<evidence type="ECO:0000256" key="9">
    <source>
        <dbReference type="ARBA" id="ARBA00022989"/>
    </source>
</evidence>
<evidence type="ECO:0000313" key="18">
    <source>
        <dbReference type="Proteomes" id="UP000044625"/>
    </source>
</evidence>
<comment type="subcellular location">
    <subcellularLocation>
        <location evidence="1">Cell inner membrane</location>
        <topology evidence="1">Multi-pass membrane protein</topology>
    </subcellularLocation>
</comment>
<reference evidence="17 18" key="1">
    <citation type="submission" date="2015-03" db="EMBL/GenBank/DDBJ databases">
        <authorList>
            <consortium name="Pathogen Informatics"/>
            <person name="Murphy D."/>
        </authorList>
    </citation>
    <scope>NUCLEOTIDE SEQUENCE [LARGE SCALE GENOMIC DNA]</scope>
    <source>
        <strain evidence="17">Type strain: CIP110230</strain>
        <strain evidence="18">type strain: CIP110230</strain>
    </source>
</reference>
<dbReference type="Gene3D" id="3.40.50.300">
    <property type="entry name" value="P-loop containing nucleotide triphosphate hydrolases"/>
    <property type="match status" value="1"/>
</dbReference>
<evidence type="ECO:0000256" key="14">
    <source>
        <dbReference type="SAM" id="Phobius"/>
    </source>
</evidence>